<evidence type="ECO:0000313" key="3">
    <source>
        <dbReference type="Proteomes" id="UP000182725"/>
    </source>
</evidence>
<keyword evidence="1" id="KW-1133">Transmembrane helix</keyword>
<protein>
    <submittedName>
        <fullName evidence="2">Uncharacterized protein</fullName>
    </submittedName>
</protein>
<dbReference type="EMBL" id="FNTV01000001">
    <property type="protein sequence ID" value="SEE45190.1"/>
    <property type="molecule type" value="Genomic_DNA"/>
</dbReference>
<name>A0A1H5IYC6_9MICC</name>
<keyword evidence="1" id="KW-0472">Membrane</keyword>
<feature type="transmembrane region" description="Helical" evidence="1">
    <location>
        <begin position="6"/>
        <end position="29"/>
    </location>
</feature>
<sequence>MPWWSWILIWIALVALSLLFVALLGWRIWRDVSATARTFNDVSAGRAAYWDQSLERAKVRHVTEPRTTVPGSAIFATPEEMKDDYVAAKEERRFARLQRRVARRKERGQLQSLRDIEALQDVG</sequence>
<proteinExistence type="predicted"/>
<accession>A0A1H5IYC6</accession>
<dbReference type="AlphaFoldDB" id="A0A1H5IYC6"/>
<keyword evidence="1" id="KW-0812">Transmembrane</keyword>
<organism evidence="2 3">
    <name type="scientific">Arthrobacter alpinus</name>
    <dbReference type="NCBI Taxonomy" id="656366"/>
    <lineage>
        <taxon>Bacteria</taxon>
        <taxon>Bacillati</taxon>
        <taxon>Actinomycetota</taxon>
        <taxon>Actinomycetes</taxon>
        <taxon>Micrococcales</taxon>
        <taxon>Micrococcaceae</taxon>
        <taxon>Arthrobacter</taxon>
    </lineage>
</organism>
<reference evidence="2 3" key="1">
    <citation type="submission" date="2016-10" db="EMBL/GenBank/DDBJ databases">
        <authorList>
            <person name="de Groot N.N."/>
        </authorList>
    </citation>
    <scope>NUCLEOTIDE SEQUENCE [LARGE SCALE GENOMIC DNA]</scope>
    <source>
        <strain evidence="2 3">DSM 22274</strain>
    </source>
</reference>
<evidence type="ECO:0000313" key="2">
    <source>
        <dbReference type="EMBL" id="SEE45190.1"/>
    </source>
</evidence>
<dbReference type="Proteomes" id="UP000182725">
    <property type="component" value="Unassembled WGS sequence"/>
</dbReference>
<dbReference type="RefSeq" id="WP_074711158.1">
    <property type="nucleotide sequence ID" value="NZ_FNTV01000001.1"/>
</dbReference>
<gene>
    <name evidence="2" type="ORF">SAMN04489740_1446</name>
</gene>
<evidence type="ECO:0000256" key="1">
    <source>
        <dbReference type="SAM" id="Phobius"/>
    </source>
</evidence>